<organism evidence="1 2">
    <name type="scientific">Litoribacillus peritrichatus</name>
    <dbReference type="NCBI Taxonomy" id="718191"/>
    <lineage>
        <taxon>Bacteria</taxon>
        <taxon>Pseudomonadati</taxon>
        <taxon>Pseudomonadota</taxon>
        <taxon>Gammaproteobacteria</taxon>
        <taxon>Oceanospirillales</taxon>
        <taxon>Oceanospirillaceae</taxon>
        <taxon>Litoribacillus</taxon>
    </lineage>
</organism>
<protein>
    <submittedName>
        <fullName evidence="1">Uncharacterized protein</fullName>
    </submittedName>
</protein>
<dbReference type="Proteomes" id="UP001501565">
    <property type="component" value="Unassembled WGS sequence"/>
</dbReference>
<gene>
    <name evidence="1" type="ORF">GCM10022277_36590</name>
</gene>
<evidence type="ECO:0000313" key="1">
    <source>
        <dbReference type="EMBL" id="GAA3936890.1"/>
    </source>
</evidence>
<accession>A0ABP7N4R3</accession>
<name>A0ABP7N4R3_9GAMM</name>
<proteinExistence type="predicted"/>
<reference evidence="2" key="1">
    <citation type="journal article" date="2019" name="Int. J. Syst. Evol. Microbiol.">
        <title>The Global Catalogue of Microorganisms (GCM) 10K type strain sequencing project: providing services to taxonomists for standard genome sequencing and annotation.</title>
        <authorList>
            <consortium name="The Broad Institute Genomics Platform"/>
            <consortium name="The Broad Institute Genome Sequencing Center for Infectious Disease"/>
            <person name="Wu L."/>
            <person name="Ma J."/>
        </authorList>
    </citation>
    <scope>NUCLEOTIDE SEQUENCE [LARGE SCALE GENOMIC DNA]</scope>
    <source>
        <strain evidence="2">JCM 17551</strain>
    </source>
</reference>
<comment type="caution">
    <text evidence="1">The sequence shown here is derived from an EMBL/GenBank/DDBJ whole genome shotgun (WGS) entry which is preliminary data.</text>
</comment>
<sequence>MACSFRKGTNESYCGCFVQVLNEIVPEEEKRLVVKGDRNGKSLLVDILLKNSKKLDGCDKHWEKDLTIPDIAVTDVAQGVLDKHAGLILNPENVDDIGSFNRPIGYEYKIQDPSLKTLSATKYKVVDIKGDKTHLVYINLPENKVYEGYIWGQGKMFYRKLKGGVESYSIASRFEECKFKLGLCKFTNLHGEEAEVFTEYRDGLWYYNLPGYSVQDRKLKIFIYDKSGLPLYYRYYILNKGTGYEEIRVESYTES</sequence>
<keyword evidence="2" id="KW-1185">Reference proteome</keyword>
<dbReference type="EMBL" id="BAABBN010000012">
    <property type="protein sequence ID" value="GAA3936890.1"/>
    <property type="molecule type" value="Genomic_DNA"/>
</dbReference>
<evidence type="ECO:0000313" key="2">
    <source>
        <dbReference type="Proteomes" id="UP001501565"/>
    </source>
</evidence>